<dbReference type="PANTHER" id="PTHR47577">
    <property type="entry name" value="THAP DOMAIN-CONTAINING PROTEIN 6"/>
    <property type="match status" value="1"/>
</dbReference>
<name>R7T409_CAPTE</name>
<accession>R7T409</accession>
<evidence type="ECO:0000313" key="3">
    <source>
        <dbReference type="EnsemblMetazoa" id="CapteP208086"/>
    </source>
</evidence>
<dbReference type="PANTHER" id="PTHR47577:SF2">
    <property type="entry name" value="THAP DOMAIN CONTAINING 9"/>
    <property type="match status" value="1"/>
</dbReference>
<reference evidence="4" key="1">
    <citation type="submission" date="2012-12" db="EMBL/GenBank/DDBJ databases">
        <authorList>
            <person name="Hellsten U."/>
            <person name="Grimwood J."/>
            <person name="Chapman J.A."/>
            <person name="Shapiro H."/>
            <person name="Aerts A."/>
            <person name="Otillar R.P."/>
            <person name="Terry A.Y."/>
            <person name="Boore J.L."/>
            <person name="Simakov O."/>
            <person name="Marletaz F."/>
            <person name="Cho S.-J."/>
            <person name="Edsinger-Gonzales E."/>
            <person name="Havlak P."/>
            <person name="Kuo D.-H."/>
            <person name="Larsson T."/>
            <person name="Lv J."/>
            <person name="Arendt D."/>
            <person name="Savage R."/>
            <person name="Osoegawa K."/>
            <person name="de Jong P."/>
            <person name="Lindberg D.R."/>
            <person name="Seaver E.C."/>
            <person name="Weisblat D.A."/>
            <person name="Putnam N.H."/>
            <person name="Grigoriev I.V."/>
            <person name="Rokhsar D.S."/>
        </authorList>
    </citation>
    <scope>NUCLEOTIDE SEQUENCE</scope>
    <source>
        <strain evidence="4">I ESC-2004</strain>
    </source>
</reference>
<organism evidence="2">
    <name type="scientific">Capitella teleta</name>
    <name type="common">Polychaete worm</name>
    <dbReference type="NCBI Taxonomy" id="283909"/>
    <lineage>
        <taxon>Eukaryota</taxon>
        <taxon>Metazoa</taxon>
        <taxon>Spiralia</taxon>
        <taxon>Lophotrochozoa</taxon>
        <taxon>Annelida</taxon>
        <taxon>Polychaeta</taxon>
        <taxon>Sedentaria</taxon>
        <taxon>Scolecida</taxon>
        <taxon>Capitellidae</taxon>
        <taxon>Capitella</taxon>
    </lineage>
</organism>
<dbReference type="OMA" id="KSHETNS"/>
<dbReference type="STRING" id="283909.R7T409"/>
<sequence>ELASVDSSCGIDAVIGLSEQLLTTGQMQFLLMYKFSQDHLELFFNAVRRFGGWNNNPSVNHFKAAFRALISRCRAAAVYGSTGNCVAQENVELVRASLQSPSYASPFHEEDVALDVIEDNLSEHFSSELYAILAQNIVTYICGWAVKKILKSTKCDECRFVLCRATAPEPGWSMDHRFRFLHLKNRGGLVCPSAGQPSSSEGAAPCVEQTWQFECV</sequence>
<gene>
    <name evidence="2" type="ORF">CAPTEDRAFT_208086</name>
</gene>
<evidence type="ECO:0000313" key="2">
    <source>
        <dbReference type="EMBL" id="ELT87543.1"/>
    </source>
</evidence>
<dbReference type="EnsemblMetazoa" id="CapteT208086">
    <property type="protein sequence ID" value="CapteP208086"/>
    <property type="gene ID" value="CapteG208086"/>
</dbReference>
<evidence type="ECO:0000259" key="1">
    <source>
        <dbReference type="Pfam" id="PF21789"/>
    </source>
</evidence>
<protein>
    <recommendedName>
        <fullName evidence="1">Transposable element P transposase-like RNase H C-terminal domain-containing protein</fullName>
    </recommendedName>
</protein>
<dbReference type="OrthoDB" id="6284102at2759"/>
<reference evidence="2 4" key="2">
    <citation type="journal article" date="2013" name="Nature">
        <title>Insights into bilaterian evolution from three spiralian genomes.</title>
        <authorList>
            <person name="Simakov O."/>
            <person name="Marletaz F."/>
            <person name="Cho S.J."/>
            <person name="Edsinger-Gonzales E."/>
            <person name="Havlak P."/>
            <person name="Hellsten U."/>
            <person name="Kuo D.H."/>
            <person name="Larsson T."/>
            <person name="Lv J."/>
            <person name="Arendt D."/>
            <person name="Savage R."/>
            <person name="Osoegawa K."/>
            <person name="de Jong P."/>
            <person name="Grimwood J."/>
            <person name="Chapman J.A."/>
            <person name="Shapiro H."/>
            <person name="Aerts A."/>
            <person name="Otillar R.P."/>
            <person name="Terry A.Y."/>
            <person name="Boore J.L."/>
            <person name="Grigoriev I.V."/>
            <person name="Lindberg D.R."/>
            <person name="Seaver E.C."/>
            <person name="Weisblat D.A."/>
            <person name="Putnam N.H."/>
            <person name="Rokhsar D.S."/>
        </authorList>
    </citation>
    <scope>NUCLEOTIDE SEQUENCE</scope>
    <source>
        <strain evidence="2 4">I ESC-2004</strain>
    </source>
</reference>
<dbReference type="EMBL" id="KB312276">
    <property type="protein sequence ID" value="ELT87543.1"/>
    <property type="molecule type" value="Genomic_DNA"/>
</dbReference>
<dbReference type="Proteomes" id="UP000014760">
    <property type="component" value="Unassembled WGS sequence"/>
</dbReference>
<reference evidence="3" key="3">
    <citation type="submission" date="2015-06" db="UniProtKB">
        <authorList>
            <consortium name="EnsemblMetazoa"/>
        </authorList>
    </citation>
    <scope>IDENTIFICATION</scope>
</reference>
<dbReference type="InterPro" id="IPR048367">
    <property type="entry name" value="TNP-like_RNaseH_C"/>
</dbReference>
<proteinExistence type="predicted"/>
<evidence type="ECO:0000313" key="4">
    <source>
        <dbReference type="Proteomes" id="UP000014760"/>
    </source>
</evidence>
<keyword evidence="4" id="KW-1185">Reference proteome</keyword>
<dbReference type="EMBL" id="AMQN01034169">
    <property type="status" value="NOT_ANNOTATED_CDS"/>
    <property type="molecule type" value="Genomic_DNA"/>
</dbReference>
<dbReference type="AlphaFoldDB" id="R7T409"/>
<feature type="domain" description="Transposable element P transposase-like RNase H C-terminal" evidence="1">
    <location>
        <begin position="33"/>
        <end position="67"/>
    </location>
</feature>
<feature type="non-terminal residue" evidence="2">
    <location>
        <position position="1"/>
    </location>
</feature>
<dbReference type="Pfam" id="PF21789">
    <property type="entry name" value="TNP-like_RNaseH_C"/>
    <property type="match status" value="1"/>
</dbReference>
<dbReference type="HOGENOM" id="CLU_1280505_0_0_1"/>